<dbReference type="Gene3D" id="3.40.50.12780">
    <property type="entry name" value="N-terminal domain of ligase-like"/>
    <property type="match status" value="1"/>
</dbReference>
<feature type="transmembrane region" description="Helical" evidence="1">
    <location>
        <begin position="66"/>
        <end position="88"/>
    </location>
</feature>
<evidence type="ECO:0000259" key="2">
    <source>
        <dbReference type="Pfam" id="PF00501"/>
    </source>
</evidence>
<dbReference type="PANTHER" id="PTHR43767">
    <property type="entry name" value="LONG-CHAIN-FATTY-ACID--COA LIGASE"/>
    <property type="match status" value="1"/>
</dbReference>
<dbReference type="PANTHER" id="PTHR43767:SF10">
    <property type="entry name" value="SURFACTIN SYNTHASE SUBUNIT 1"/>
    <property type="match status" value="1"/>
</dbReference>
<feature type="transmembrane region" description="Helical" evidence="1">
    <location>
        <begin position="94"/>
        <end position="118"/>
    </location>
</feature>
<keyword evidence="4" id="KW-1185">Reference proteome</keyword>
<keyword evidence="1" id="KW-0812">Transmembrane</keyword>
<dbReference type="Gene3D" id="3.30.300.30">
    <property type="match status" value="1"/>
</dbReference>
<sequence>MKLFSKILFVILSILYPAVVFSCLVIFHVPLKVFSLFVVFIALVYLLLATGGGGNLSARLKKNLRLLASAGLLLFAGIFCLATGKTLFIKLYPVLMNLIFLFTFGSTLFLPPNICFRFACLAQKNLSKSHIARRVENYCFKVTLIWCVFFFLNGTVAFYTVFWKSDKIWSIYNGGISYLLMGLLFTVEFIVRMVVNSKMPKLSYITKFNAKSYPLEKVVCYEHKWSDKKYLTWGDFLTESAKIRNFIRDQDSQSGTCEKWILHCEDYWHFLCSFIALLQCKKEVLLTANISPKFIEEIKEGAGGKVNFFTDQTEVEGKKIEDSIFIPKIVEEAKEPSESEKMNVPEIISDETKILMFTSGSTGHPKAVHQRMTEFELDNAFILSKWYEEFASRKVCAVNSQHHIYGFLFTISLPFAAGVPFRRKRVEFPEEFEALDDESYMIIAVPAFLKRTCAEMGEKRLPLKNPWIFSSGGAVSPELAVDTERVFGFCPLEVYGSTETSGIAYRQQTKNGLVWTPFDNAKIWLDKDDGCLTIISPYIKDPAGFKTGDLAEMHEDGTFLLKGRADSIVKIEEKRISVTEVENRLLSTGLVADCSVVPMSDRRQYLAAALVLNAEGKAKFEGMEKYLINRYFHDYLLQFFENVVLPKKWRYLEKLPTDVQGKKHKPEIQALFTGEEN</sequence>
<keyword evidence="3" id="KW-0436">Ligase</keyword>
<dbReference type="InterPro" id="IPR042099">
    <property type="entry name" value="ANL_N_sf"/>
</dbReference>
<feature type="transmembrane region" description="Helical" evidence="1">
    <location>
        <begin position="33"/>
        <end position="54"/>
    </location>
</feature>
<evidence type="ECO:0000256" key="1">
    <source>
        <dbReference type="SAM" id="Phobius"/>
    </source>
</evidence>
<organism evidence="3 4">
    <name type="scientific">Treponema ruminis</name>
    <dbReference type="NCBI Taxonomy" id="744515"/>
    <lineage>
        <taxon>Bacteria</taxon>
        <taxon>Pseudomonadati</taxon>
        <taxon>Spirochaetota</taxon>
        <taxon>Spirochaetia</taxon>
        <taxon>Spirochaetales</taxon>
        <taxon>Treponemataceae</taxon>
        <taxon>Treponema</taxon>
    </lineage>
</organism>
<feature type="transmembrane region" description="Helical" evidence="1">
    <location>
        <begin position="7"/>
        <end position="27"/>
    </location>
</feature>
<dbReference type="InterPro" id="IPR045851">
    <property type="entry name" value="AMP-bd_C_sf"/>
</dbReference>
<dbReference type="GO" id="GO:0016874">
    <property type="term" value="F:ligase activity"/>
    <property type="evidence" value="ECO:0007669"/>
    <property type="project" value="UniProtKB-KW"/>
</dbReference>
<dbReference type="PROSITE" id="PS51257">
    <property type="entry name" value="PROKAR_LIPOPROTEIN"/>
    <property type="match status" value="1"/>
</dbReference>
<dbReference type="PROSITE" id="PS00455">
    <property type="entry name" value="AMP_BINDING"/>
    <property type="match status" value="1"/>
</dbReference>
<dbReference type="InterPro" id="IPR000873">
    <property type="entry name" value="AMP-dep_synth/lig_dom"/>
</dbReference>
<dbReference type="SUPFAM" id="SSF56801">
    <property type="entry name" value="Acetyl-CoA synthetase-like"/>
    <property type="match status" value="1"/>
</dbReference>
<dbReference type="InterPro" id="IPR020845">
    <property type="entry name" value="AMP-binding_CS"/>
</dbReference>
<proteinExistence type="predicted"/>
<feature type="transmembrane region" description="Helical" evidence="1">
    <location>
        <begin position="138"/>
        <end position="163"/>
    </location>
</feature>
<accession>A0A7W8LKV8</accession>
<gene>
    <name evidence="3" type="ORF">HNP76_000192</name>
</gene>
<evidence type="ECO:0000313" key="3">
    <source>
        <dbReference type="EMBL" id="MBB5224852.1"/>
    </source>
</evidence>
<dbReference type="RefSeq" id="WP_184656543.1">
    <property type="nucleotide sequence ID" value="NZ_JACHFQ010000001.1"/>
</dbReference>
<comment type="caution">
    <text evidence="3">The sequence shown here is derived from an EMBL/GenBank/DDBJ whole genome shotgun (WGS) entry which is preliminary data.</text>
</comment>
<dbReference type="AlphaFoldDB" id="A0A7W8LKV8"/>
<evidence type="ECO:0000313" key="4">
    <source>
        <dbReference type="Proteomes" id="UP000518887"/>
    </source>
</evidence>
<dbReference type="EMBL" id="JACHFQ010000001">
    <property type="protein sequence ID" value="MBB5224852.1"/>
    <property type="molecule type" value="Genomic_DNA"/>
</dbReference>
<reference evidence="3 4" key="1">
    <citation type="submission" date="2020-08" db="EMBL/GenBank/DDBJ databases">
        <title>Genomic Encyclopedia of Type Strains, Phase IV (KMG-IV): sequencing the most valuable type-strain genomes for metagenomic binning, comparative biology and taxonomic classification.</title>
        <authorList>
            <person name="Goeker M."/>
        </authorList>
    </citation>
    <scope>NUCLEOTIDE SEQUENCE [LARGE SCALE GENOMIC DNA]</scope>
    <source>
        <strain evidence="3 4">DSM 103462</strain>
    </source>
</reference>
<feature type="transmembrane region" description="Helical" evidence="1">
    <location>
        <begin position="175"/>
        <end position="195"/>
    </location>
</feature>
<dbReference type="InterPro" id="IPR050237">
    <property type="entry name" value="ATP-dep_AMP-bd_enzyme"/>
</dbReference>
<dbReference type="Pfam" id="PF00501">
    <property type="entry name" value="AMP-binding"/>
    <property type="match status" value="1"/>
</dbReference>
<keyword evidence="1" id="KW-1133">Transmembrane helix</keyword>
<protein>
    <submittedName>
        <fullName evidence="3">Acyl-coenzyme A synthetase/AMP-(Fatty) acid ligase</fullName>
    </submittedName>
</protein>
<dbReference type="Proteomes" id="UP000518887">
    <property type="component" value="Unassembled WGS sequence"/>
</dbReference>
<feature type="domain" description="AMP-dependent synthetase/ligase" evidence="2">
    <location>
        <begin position="209"/>
        <end position="507"/>
    </location>
</feature>
<name>A0A7W8LKV8_9SPIR</name>
<keyword evidence="1" id="KW-0472">Membrane</keyword>